<feature type="transmembrane region" description="Helical" evidence="4">
    <location>
        <begin position="429"/>
        <end position="448"/>
    </location>
</feature>
<keyword evidence="4" id="KW-0812">Transmembrane</keyword>
<feature type="transmembrane region" description="Helical" evidence="4">
    <location>
        <begin position="212"/>
        <end position="232"/>
    </location>
</feature>
<feature type="transmembrane region" description="Helical" evidence="4">
    <location>
        <begin position="60"/>
        <end position="82"/>
    </location>
</feature>
<feature type="transmembrane region" description="Helical" evidence="4">
    <location>
        <begin position="161"/>
        <end position="179"/>
    </location>
</feature>
<reference evidence="5" key="1">
    <citation type="submission" date="2021-06" db="EMBL/GenBank/DDBJ databases">
        <title>Paracoccus bacterium XHP0099 sp. nov., isolated from the surface waters of the Yellow Sea.</title>
        <authorList>
            <person name="Xue H."/>
            <person name="Zhang D."/>
        </authorList>
    </citation>
    <scope>NUCLEOTIDE SEQUENCE</scope>
    <source>
        <strain evidence="5">XHP0099</strain>
    </source>
</reference>
<evidence type="ECO:0000256" key="4">
    <source>
        <dbReference type="SAM" id="Phobius"/>
    </source>
</evidence>
<comment type="caution">
    <text evidence="5">The sequence shown here is derived from an EMBL/GenBank/DDBJ whole genome shotgun (WGS) entry which is preliminary data.</text>
</comment>
<evidence type="ECO:0000256" key="3">
    <source>
        <dbReference type="ARBA" id="ARBA00022475"/>
    </source>
</evidence>
<evidence type="ECO:0000313" key="5">
    <source>
        <dbReference type="EMBL" id="MBU3028725.1"/>
    </source>
</evidence>
<sequence>MPERLAPATVVACFTLLAAILLPFADLEISGHDPWAMLGRMLTGFARPDFGAIETLAHSLALTVAFAVAGVALGAAAGFALAPFYDRRLVRILCIGLRSIHEIFWALLLIQAIGIGAPAGVLALALPYAGIFAKIFAEQIEESDPRPRNALPPGTDAISRFAYACLPLIRAPMTAYCLYRLECGMRASAVIGFIGLPTLGFQLDSFFRKGDYGATSAILICYIALIASLRLWMRPRLAPLWIAGSLALLAALRAPPMGEGALWRFLSEDIIPRPLRSGEGLTGLLDWLGDLTLTEILPGLWNTVIATQIALVLTGIVAFLTFGLTVPAVTGRWGRYAGHLFLVVLRSLPEYMLAYLFLQIFGPSLLPAILALGLHNGAIIGHLVGREADSLVPGLRPDAPRGLNLWGWELAPRVFGSFLALCLYRWEIILRESAVMGILGIATLGFFIDSALSELRADRAVVILIVIALLSALIDTISLRLRQRMKIAGLRDSDCARTSALSADAMRT</sequence>
<protein>
    <submittedName>
        <fullName evidence="5">ABC transporter permease</fullName>
    </submittedName>
</protein>
<feature type="transmembrane region" description="Helical" evidence="4">
    <location>
        <begin position="460"/>
        <end position="481"/>
    </location>
</feature>
<dbReference type="PANTHER" id="PTHR30043">
    <property type="entry name" value="PHOSPHONATES TRANSPORT SYSTEM PERMEASE PROTEIN"/>
    <property type="match status" value="1"/>
</dbReference>
<feature type="transmembrane region" description="Helical" evidence="4">
    <location>
        <begin position="309"/>
        <end position="330"/>
    </location>
</feature>
<dbReference type="Proteomes" id="UP001166191">
    <property type="component" value="Unassembled WGS sequence"/>
</dbReference>
<feature type="transmembrane region" description="Helical" evidence="4">
    <location>
        <begin position="103"/>
        <end position="126"/>
    </location>
</feature>
<name>A0ABS6ADP8_9RHOB</name>
<evidence type="ECO:0000313" key="6">
    <source>
        <dbReference type="Proteomes" id="UP001166191"/>
    </source>
</evidence>
<proteinExistence type="predicted"/>
<evidence type="ECO:0000256" key="2">
    <source>
        <dbReference type="ARBA" id="ARBA00022448"/>
    </source>
</evidence>
<comment type="subcellular location">
    <subcellularLocation>
        <location evidence="1">Cell membrane</location>
        <topology evidence="1">Multi-pass membrane protein</topology>
    </subcellularLocation>
</comment>
<organism evidence="5 6">
    <name type="scientific">Paracoccus marinaquae</name>
    <dbReference type="NCBI Taxonomy" id="2841926"/>
    <lineage>
        <taxon>Bacteria</taxon>
        <taxon>Pseudomonadati</taxon>
        <taxon>Pseudomonadota</taxon>
        <taxon>Alphaproteobacteria</taxon>
        <taxon>Rhodobacterales</taxon>
        <taxon>Paracoccaceae</taxon>
        <taxon>Paracoccus</taxon>
    </lineage>
</organism>
<dbReference type="EMBL" id="JAHKNG010000001">
    <property type="protein sequence ID" value="MBU3028725.1"/>
    <property type="molecule type" value="Genomic_DNA"/>
</dbReference>
<keyword evidence="4" id="KW-0472">Membrane</keyword>
<dbReference type="PANTHER" id="PTHR30043:SF1">
    <property type="entry name" value="ABC TRANSPORT SYSTEM PERMEASE PROTEIN P69"/>
    <property type="match status" value="1"/>
</dbReference>
<evidence type="ECO:0000256" key="1">
    <source>
        <dbReference type="ARBA" id="ARBA00004651"/>
    </source>
</evidence>
<keyword evidence="6" id="KW-1185">Reference proteome</keyword>
<keyword evidence="3" id="KW-1003">Cell membrane</keyword>
<dbReference type="RefSeq" id="WP_216031410.1">
    <property type="nucleotide sequence ID" value="NZ_JAHKNG010000001.1"/>
</dbReference>
<accession>A0ABS6ADP8</accession>
<gene>
    <name evidence="5" type="ORF">KNW02_01165</name>
</gene>
<keyword evidence="2" id="KW-0813">Transport</keyword>
<keyword evidence="4" id="KW-1133">Transmembrane helix</keyword>